<organism evidence="6 7">
    <name type="scientific">Holdemania filiformis</name>
    <dbReference type="NCBI Taxonomy" id="61171"/>
    <lineage>
        <taxon>Bacteria</taxon>
        <taxon>Bacillati</taxon>
        <taxon>Bacillota</taxon>
        <taxon>Erysipelotrichia</taxon>
        <taxon>Erysipelotrichales</taxon>
        <taxon>Erysipelotrichaceae</taxon>
        <taxon>Holdemania</taxon>
    </lineage>
</organism>
<dbReference type="GO" id="GO:0046872">
    <property type="term" value="F:metal ion binding"/>
    <property type="evidence" value="ECO:0007669"/>
    <property type="project" value="UniProtKB-KW"/>
</dbReference>
<dbReference type="InterPro" id="IPR041492">
    <property type="entry name" value="HAD_2"/>
</dbReference>
<dbReference type="GO" id="GO:0003824">
    <property type="term" value="F:catalytic activity"/>
    <property type="evidence" value="ECO:0007669"/>
    <property type="project" value="UniProtKB-ARBA"/>
</dbReference>
<dbReference type="Pfam" id="PF13419">
    <property type="entry name" value="HAD_2"/>
    <property type="match status" value="1"/>
</dbReference>
<evidence type="ECO:0000313" key="6">
    <source>
        <dbReference type="EMBL" id="RGR74915.1"/>
    </source>
</evidence>
<comment type="caution">
    <text evidence="6">The sequence shown here is derived from an EMBL/GenBank/DDBJ whole genome shotgun (WGS) entry which is preliminary data.</text>
</comment>
<proteinExistence type="inferred from homology"/>
<protein>
    <submittedName>
        <fullName evidence="6">HAD family phosphatase</fullName>
    </submittedName>
</protein>
<evidence type="ECO:0000313" key="7">
    <source>
        <dbReference type="Proteomes" id="UP000284178"/>
    </source>
</evidence>
<dbReference type="PANTHER" id="PTHR46193">
    <property type="entry name" value="6-PHOSPHOGLUCONATE PHOSPHATASE"/>
    <property type="match status" value="1"/>
</dbReference>
<dbReference type="EMBL" id="QRUP01000007">
    <property type="protein sequence ID" value="RGR74915.1"/>
    <property type="molecule type" value="Genomic_DNA"/>
</dbReference>
<keyword evidence="5" id="KW-0119">Carbohydrate metabolism</keyword>
<dbReference type="SFLD" id="SFLDG01129">
    <property type="entry name" value="C1.5:_HAD__Beta-PGM__Phosphata"/>
    <property type="match status" value="1"/>
</dbReference>
<evidence type="ECO:0000256" key="4">
    <source>
        <dbReference type="ARBA" id="ARBA00022842"/>
    </source>
</evidence>
<accession>A0A412G368</accession>
<dbReference type="InterPro" id="IPR023198">
    <property type="entry name" value="PGP-like_dom2"/>
</dbReference>
<evidence type="ECO:0000256" key="5">
    <source>
        <dbReference type="ARBA" id="ARBA00023277"/>
    </source>
</evidence>
<comment type="cofactor">
    <cofactor evidence="1">
        <name>Mg(2+)</name>
        <dbReference type="ChEBI" id="CHEBI:18420"/>
    </cofactor>
</comment>
<dbReference type="InterPro" id="IPR036412">
    <property type="entry name" value="HAD-like_sf"/>
</dbReference>
<evidence type="ECO:0000256" key="3">
    <source>
        <dbReference type="ARBA" id="ARBA00022723"/>
    </source>
</evidence>
<comment type="similarity">
    <text evidence="2">Belongs to the HAD-like hydrolase superfamily. CbbY/CbbZ/Gph/YieH family.</text>
</comment>
<evidence type="ECO:0000256" key="2">
    <source>
        <dbReference type="ARBA" id="ARBA00006171"/>
    </source>
</evidence>
<dbReference type="Gene3D" id="3.40.50.1000">
    <property type="entry name" value="HAD superfamily/HAD-like"/>
    <property type="match status" value="1"/>
</dbReference>
<dbReference type="PANTHER" id="PTHR46193:SF18">
    <property type="entry name" value="HEXITOL PHOSPHATASE B"/>
    <property type="match status" value="1"/>
</dbReference>
<dbReference type="AlphaFoldDB" id="A0A412G368"/>
<dbReference type="SFLD" id="SFLDS00003">
    <property type="entry name" value="Haloacid_Dehalogenase"/>
    <property type="match status" value="1"/>
</dbReference>
<dbReference type="NCBIfam" id="TIGR01549">
    <property type="entry name" value="HAD-SF-IA-v1"/>
    <property type="match status" value="1"/>
</dbReference>
<dbReference type="PRINTS" id="PR00413">
    <property type="entry name" value="HADHALOGNASE"/>
</dbReference>
<keyword evidence="7" id="KW-1185">Reference proteome</keyword>
<dbReference type="InterPro" id="IPR051600">
    <property type="entry name" value="Beta-PGM-like"/>
</dbReference>
<dbReference type="Proteomes" id="UP000284178">
    <property type="component" value="Unassembled WGS sequence"/>
</dbReference>
<name>A0A412G368_9FIRM</name>
<sequence>MEKIVIFDMDGVLVDTEPVYYKRLEDFLISRGYAFPRAVLDRLVGESSRKTFSILKQADPAFYDSEETYRRDYRAYHQGQRIDYRELANPHVHQTLNQLKNTGWRLALASSSPRANIEQVLRELAILPLFEVIASGNDFRESKPNPEIYLHVAAQLYAKPQQCTVIEDSTYGIQAAVRAGMRVLAKRDERYGFDQSPAHALFDDLAEIPALLEGSPADALH</sequence>
<dbReference type="RefSeq" id="WP_117894706.1">
    <property type="nucleotide sequence ID" value="NZ_CABJCV010000007.1"/>
</dbReference>
<dbReference type="InterPro" id="IPR023214">
    <property type="entry name" value="HAD_sf"/>
</dbReference>
<dbReference type="Gene3D" id="1.10.150.240">
    <property type="entry name" value="Putative phosphatase, domain 2"/>
    <property type="match status" value="1"/>
</dbReference>
<reference evidence="6 7" key="1">
    <citation type="submission" date="2018-08" db="EMBL/GenBank/DDBJ databases">
        <title>A genome reference for cultivated species of the human gut microbiota.</title>
        <authorList>
            <person name="Zou Y."/>
            <person name="Xue W."/>
            <person name="Luo G."/>
        </authorList>
    </citation>
    <scope>NUCLEOTIDE SEQUENCE [LARGE SCALE GENOMIC DNA]</scope>
    <source>
        <strain evidence="6 7">AF24-29</strain>
    </source>
</reference>
<dbReference type="GeneID" id="83015240"/>
<gene>
    <name evidence="6" type="ORF">DWY25_07450</name>
</gene>
<dbReference type="SFLD" id="SFLDG01135">
    <property type="entry name" value="C1.5.6:_HAD__Beta-PGM__Phospha"/>
    <property type="match status" value="1"/>
</dbReference>
<keyword evidence="3" id="KW-0479">Metal-binding</keyword>
<dbReference type="NCBIfam" id="TIGR01509">
    <property type="entry name" value="HAD-SF-IA-v3"/>
    <property type="match status" value="1"/>
</dbReference>
<dbReference type="SUPFAM" id="SSF56784">
    <property type="entry name" value="HAD-like"/>
    <property type="match status" value="1"/>
</dbReference>
<evidence type="ECO:0000256" key="1">
    <source>
        <dbReference type="ARBA" id="ARBA00001946"/>
    </source>
</evidence>
<keyword evidence="4" id="KW-0460">Magnesium</keyword>
<dbReference type="InterPro" id="IPR006439">
    <property type="entry name" value="HAD-SF_hydro_IA"/>
</dbReference>